<feature type="region of interest" description="Disordered" evidence="1">
    <location>
        <begin position="34"/>
        <end position="55"/>
    </location>
</feature>
<keyword evidence="3" id="KW-1185">Reference proteome</keyword>
<accession>A0ABU0AHK1</accession>
<name>A0ABU0AHK1_9BACI</name>
<comment type="caution">
    <text evidence="2">The sequence shown here is derived from an EMBL/GenBank/DDBJ whole genome shotgun (WGS) entry which is preliminary data.</text>
</comment>
<protein>
    <recommendedName>
        <fullName evidence="4">Head fiber protein</fullName>
    </recommendedName>
</protein>
<feature type="compositionally biased region" description="Low complexity" evidence="1">
    <location>
        <begin position="36"/>
        <end position="47"/>
    </location>
</feature>
<reference evidence="2 3" key="1">
    <citation type="submission" date="2023-07" db="EMBL/GenBank/DDBJ databases">
        <title>Genomic Encyclopedia of Type Strains, Phase IV (KMG-IV): sequencing the most valuable type-strain genomes for metagenomic binning, comparative biology and taxonomic classification.</title>
        <authorList>
            <person name="Goeker M."/>
        </authorList>
    </citation>
    <scope>NUCLEOTIDE SEQUENCE [LARGE SCALE GENOMIC DNA]</scope>
    <source>
        <strain evidence="2 3">DSM 23494</strain>
    </source>
</reference>
<evidence type="ECO:0008006" key="4">
    <source>
        <dbReference type="Google" id="ProtNLM"/>
    </source>
</evidence>
<dbReference type="EMBL" id="JAUSUB010000010">
    <property type="protein sequence ID" value="MDQ0270730.1"/>
    <property type="molecule type" value="Genomic_DNA"/>
</dbReference>
<dbReference type="Proteomes" id="UP001238088">
    <property type="component" value="Unassembled WGS sequence"/>
</dbReference>
<evidence type="ECO:0000313" key="2">
    <source>
        <dbReference type="EMBL" id="MDQ0270730.1"/>
    </source>
</evidence>
<dbReference type="RefSeq" id="WP_307475595.1">
    <property type="nucleotide sequence ID" value="NZ_JAUSUB010000010.1"/>
</dbReference>
<organism evidence="2 3">
    <name type="scientific">Cytobacillus purgationiresistens</name>
    <dbReference type="NCBI Taxonomy" id="863449"/>
    <lineage>
        <taxon>Bacteria</taxon>
        <taxon>Bacillati</taxon>
        <taxon>Bacillota</taxon>
        <taxon>Bacilli</taxon>
        <taxon>Bacillales</taxon>
        <taxon>Bacillaceae</taxon>
        <taxon>Cytobacillus</taxon>
    </lineage>
</organism>
<sequence length="134" mass="12907">MPVANDVKLGDIIKDLQENTGDGSTAVAWGDVTGKPSTFPPSTHTHTASQISDASTVGRGVLSAQDAAAARTAIGAGTSSLAIGSTASTAAAGNHAHNAGQVSTTAISGVTGANVQAVLESLAAKIAVLEGGSA</sequence>
<gene>
    <name evidence="2" type="ORF">J2S17_002615</name>
</gene>
<evidence type="ECO:0000313" key="3">
    <source>
        <dbReference type="Proteomes" id="UP001238088"/>
    </source>
</evidence>
<proteinExistence type="predicted"/>
<evidence type="ECO:0000256" key="1">
    <source>
        <dbReference type="SAM" id="MobiDB-lite"/>
    </source>
</evidence>